<feature type="transmembrane region" description="Helical" evidence="4">
    <location>
        <begin position="285"/>
        <end position="304"/>
    </location>
</feature>
<dbReference type="Gene3D" id="1.25.40.20">
    <property type="entry name" value="Ankyrin repeat-containing domain"/>
    <property type="match status" value="1"/>
</dbReference>
<dbReference type="Pfam" id="PF12796">
    <property type="entry name" value="Ank_2"/>
    <property type="match status" value="2"/>
</dbReference>
<dbReference type="SUPFAM" id="SSF48403">
    <property type="entry name" value="Ankyrin repeat"/>
    <property type="match status" value="1"/>
</dbReference>
<evidence type="ECO:0000313" key="6">
    <source>
        <dbReference type="EMBL" id="CAI3997321.1"/>
    </source>
</evidence>
<dbReference type="InterPro" id="IPR043136">
    <property type="entry name" value="B30.2/SPRY_sf"/>
</dbReference>
<feature type="transmembrane region" description="Helical" evidence="4">
    <location>
        <begin position="139"/>
        <end position="161"/>
    </location>
</feature>
<evidence type="ECO:0000256" key="4">
    <source>
        <dbReference type="SAM" id="Phobius"/>
    </source>
</evidence>
<organism evidence="6">
    <name type="scientific">Cladocopium goreaui</name>
    <dbReference type="NCBI Taxonomy" id="2562237"/>
    <lineage>
        <taxon>Eukaryota</taxon>
        <taxon>Sar</taxon>
        <taxon>Alveolata</taxon>
        <taxon>Dinophyceae</taxon>
        <taxon>Suessiales</taxon>
        <taxon>Symbiodiniaceae</taxon>
        <taxon>Cladocopium</taxon>
    </lineage>
</organism>
<dbReference type="Gene3D" id="2.60.120.920">
    <property type="match status" value="1"/>
</dbReference>
<dbReference type="EMBL" id="CAMXCT030002322">
    <property type="protein sequence ID" value="CAL4784633.1"/>
    <property type="molecule type" value="Genomic_DNA"/>
</dbReference>
<feature type="domain" description="B30.2/SPRY" evidence="5">
    <location>
        <begin position="599"/>
        <end position="799"/>
    </location>
</feature>
<keyword evidence="4" id="KW-0472">Membrane</keyword>
<dbReference type="InterPro" id="IPR036770">
    <property type="entry name" value="Ankyrin_rpt-contain_sf"/>
</dbReference>
<dbReference type="SMART" id="SM00248">
    <property type="entry name" value="ANK"/>
    <property type="match status" value="7"/>
</dbReference>
<comment type="caution">
    <text evidence="6">The sequence shown here is derived from an EMBL/GenBank/DDBJ whole genome shotgun (WGS) entry which is preliminary data.</text>
</comment>
<feature type="transmembrane region" description="Helical" evidence="4">
    <location>
        <begin position="217"/>
        <end position="233"/>
    </location>
</feature>
<name>A0A9P1CTV3_9DINO</name>
<feature type="repeat" description="ANK" evidence="3">
    <location>
        <begin position="551"/>
        <end position="583"/>
    </location>
</feature>
<feature type="transmembrane region" description="Helical" evidence="4">
    <location>
        <begin position="316"/>
        <end position="337"/>
    </location>
</feature>
<dbReference type="PANTHER" id="PTHR24188:SF29">
    <property type="entry name" value="GH09064P"/>
    <property type="match status" value="1"/>
</dbReference>
<dbReference type="InterPro" id="IPR001870">
    <property type="entry name" value="B30.2/SPRY"/>
</dbReference>
<dbReference type="AlphaFoldDB" id="A0A9P1CTV3"/>
<dbReference type="PROSITE" id="PS50088">
    <property type="entry name" value="ANK_REPEAT"/>
    <property type="match status" value="1"/>
</dbReference>
<keyword evidence="9" id="KW-1185">Reference proteome</keyword>
<feature type="transmembrane region" description="Helical" evidence="4">
    <location>
        <begin position="24"/>
        <end position="44"/>
    </location>
</feature>
<dbReference type="Pfam" id="PF00023">
    <property type="entry name" value="Ank"/>
    <property type="match status" value="1"/>
</dbReference>
<reference evidence="6" key="1">
    <citation type="submission" date="2022-10" db="EMBL/GenBank/DDBJ databases">
        <authorList>
            <person name="Chen Y."/>
            <person name="Dougan E. K."/>
            <person name="Chan C."/>
            <person name="Rhodes N."/>
            <person name="Thang M."/>
        </authorList>
    </citation>
    <scope>NUCLEOTIDE SEQUENCE</scope>
</reference>
<proteinExistence type="predicted"/>
<evidence type="ECO:0000256" key="2">
    <source>
        <dbReference type="ARBA" id="ARBA00023043"/>
    </source>
</evidence>
<keyword evidence="4" id="KW-1133">Transmembrane helix</keyword>
<evidence type="ECO:0000256" key="1">
    <source>
        <dbReference type="ARBA" id="ARBA00022737"/>
    </source>
</evidence>
<protein>
    <submittedName>
        <fullName evidence="8">Ankyrin repeat domain-containing protein 17</fullName>
    </submittedName>
</protein>
<dbReference type="OrthoDB" id="415408at2759"/>
<dbReference type="EMBL" id="CAMXCT010002322">
    <property type="protein sequence ID" value="CAI3997321.1"/>
    <property type="molecule type" value="Genomic_DNA"/>
</dbReference>
<gene>
    <name evidence="6" type="ORF">C1SCF055_LOCUS23711</name>
</gene>
<dbReference type="InterPro" id="IPR002110">
    <property type="entry name" value="Ankyrin_rpt"/>
</dbReference>
<evidence type="ECO:0000313" key="7">
    <source>
        <dbReference type="EMBL" id="CAL1150696.1"/>
    </source>
</evidence>
<keyword evidence="4" id="KW-0812">Transmembrane</keyword>
<dbReference type="PANTHER" id="PTHR24188">
    <property type="entry name" value="ANKYRIN REPEAT PROTEIN"/>
    <property type="match status" value="1"/>
</dbReference>
<dbReference type="EMBL" id="CAMXCT020002322">
    <property type="protein sequence ID" value="CAL1150696.1"/>
    <property type="molecule type" value="Genomic_DNA"/>
</dbReference>
<sequence>MGLLWLADMLSDMYVTSKYCKQKMYVFALLMILIWLGSGCVAFGHRYVSWKRCGIEANSKYWGEGLNDRGEPKPGFKSFALYVAQIQPVIMAWDGWLHGMTRHLREEKMLAALAEGAPSSLLQLYAMMLEPPQENLSDLLILCGSIAMSILTVAVGINNAYELCVPESHKLEKNILPPGALLCFRWCDSFSRIGAWALLGMCLRPIGAKLHGIQQPYLPLILAAELLLIVAVFKSRSFGLNLACSELFKKEFVVSVMASFLGTYWCCNTADLAAQHRLSRSLLALRLLQTLGTLWLCAWSFSIAVGSECLAVEQPAVVMVALLVLFTFALAFLTALAHDVAMSLFALPFFPVIAGWKGGRLELAARLGVASQIPRLLRSAGGDVDGAAALCQAAEAGQNSAIHALVDAGVSLIAKVDNREYTAAILAAEHGHLEVVKYLHSARCDFNTAANSGYTAGIWAAKNGHLQVVQYLHSARCDFNRTANSGYNAGILAASNGHLEVAQYLHSARCDFNKAASNGYTAGILAASNGHLEVVQYLHSVRCDFKRVANNGFTAASLAAKNGHLRVLQFLRSSGCDFGVHSLHAATDSGHLSVVEFLLSFVDVNAAGIGRAHALDIARANDPNGPVAKALLRAGAAPGPDPRLVGLTALRPLETPPHGYVWLTCGAAKLAQCRGKFYHEMQILSEFRRPQLGWLSTDFEGGDDKDDKGVGDDANGWAFDGQRCCCWHGGRREPLQIAPWKVNGVLGFAIDLDGGQMQLRTEQQELTMPFKAHGAVYPAASIKGFFRMHLAEDSWKLQPPREYKEWGRGGFSWSD</sequence>
<evidence type="ECO:0000313" key="8">
    <source>
        <dbReference type="EMBL" id="CAL4784633.1"/>
    </source>
</evidence>
<keyword evidence="1" id="KW-0677">Repeat</keyword>
<evidence type="ECO:0000259" key="5">
    <source>
        <dbReference type="PROSITE" id="PS50188"/>
    </source>
</evidence>
<dbReference type="PROSITE" id="PS50188">
    <property type="entry name" value="B302_SPRY"/>
    <property type="match status" value="1"/>
</dbReference>
<accession>A0A9P1CTV3</accession>
<evidence type="ECO:0000256" key="3">
    <source>
        <dbReference type="PROSITE-ProRule" id="PRU00023"/>
    </source>
</evidence>
<keyword evidence="2 3" id="KW-0040">ANK repeat</keyword>
<dbReference type="Proteomes" id="UP001152797">
    <property type="component" value="Unassembled WGS sequence"/>
</dbReference>
<dbReference type="SUPFAM" id="SSF49899">
    <property type="entry name" value="Concanavalin A-like lectins/glucanases"/>
    <property type="match status" value="1"/>
</dbReference>
<dbReference type="CDD" id="cd11709">
    <property type="entry name" value="SPRY"/>
    <property type="match status" value="1"/>
</dbReference>
<dbReference type="InterPro" id="IPR013320">
    <property type="entry name" value="ConA-like_dom_sf"/>
</dbReference>
<reference evidence="7" key="2">
    <citation type="submission" date="2024-04" db="EMBL/GenBank/DDBJ databases">
        <authorList>
            <person name="Chen Y."/>
            <person name="Shah S."/>
            <person name="Dougan E. K."/>
            <person name="Thang M."/>
            <person name="Chan C."/>
        </authorList>
    </citation>
    <scope>NUCLEOTIDE SEQUENCE [LARGE SCALE GENOMIC DNA]</scope>
</reference>
<feature type="transmembrane region" description="Helical" evidence="4">
    <location>
        <begin position="253"/>
        <end position="273"/>
    </location>
</feature>
<evidence type="ECO:0000313" key="9">
    <source>
        <dbReference type="Proteomes" id="UP001152797"/>
    </source>
</evidence>